<dbReference type="AlphaFoldDB" id="A0A5C2SQB0"/>
<reference evidence="2" key="1">
    <citation type="journal article" date="2018" name="Genome Biol. Evol.">
        <title>Genomics and development of Lentinus tigrinus, a white-rot wood-decaying mushroom with dimorphic fruiting bodies.</title>
        <authorList>
            <person name="Wu B."/>
            <person name="Xu Z."/>
            <person name="Knudson A."/>
            <person name="Carlson A."/>
            <person name="Chen N."/>
            <person name="Kovaka S."/>
            <person name="LaButti K."/>
            <person name="Lipzen A."/>
            <person name="Pennachio C."/>
            <person name="Riley R."/>
            <person name="Schakwitz W."/>
            <person name="Umezawa K."/>
            <person name="Ohm R.A."/>
            <person name="Grigoriev I.V."/>
            <person name="Nagy L.G."/>
            <person name="Gibbons J."/>
            <person name="Hibbett D."/>
        </authorList>
    </citation>
    <scope>NUCLEOTIDE SEQUENCE [LARGE SCALE GENOMIC DNA]</scope>
    <source>
        <strain evidence="2">ALCF2SS1-6</strain>
    </source>
</reference>
<evidence type="ECO:0000256" key="1">
    <source>
        <dbReference type="SAM" id="SignalP"/>
    </source>
</evidence>
<gene>
    <name evidence="2" type="ORF">L227DRAFT_214645</name>
</gene>
<organism evidence="2 3">
    <name type="scientific">Lentinus tigrinus ALCF2SS1-6</name>
    <dbReference type="NCBI Taxonomy" id="1328759"/>
    <lineage>
        <taxon>Eukaryota</taxon>
        <taxon>Fungi</taxon>
        <taxon>Dikarya</taxon>
        <taxon>Basidiomycota</taxon>
        <taxon>Agaricomycotina</taxon>
        <taxon>Agaricomycetes</taxon>
        <taxon>Polyporales</taxon>
        <taxon>Polyporaceae</taxon>
        <taxon>Lentinus</taxon>
    </lineage>
</organism>
<keyword evidence="3" id="KW-1185">Reference proteome</keyword>
<protein>
    <recommendedName>
        <fullName evidence="4">Secreted protein</fullName>
    </recommendedName>
</protein>
<proteinExistence type="predicted"/>
<dbReference type="EMBL" id="ML122252">
    <property type="protein sequence ID" value="RPD65518.1"/>
    <property type="molecule type" value="Genomic_DNA"/>
</dbReference>
<accession>A0A5C2SQB0</accession>
<evidence type="ECO:0000313" key="2">
    <source>
        <dbReference type="EMBL" id="RPD65518.1"/>
    </source>
</evidence>
<name>A0A5C2SQB0_9APHY</name>
<evidence type="ECO:0008006" key="4">
    <source>
        <dbReference type="Google" id="ProtNLM"/>
    </source>
</evidence>
<feature type="chain" id="PRO_5022748799" description="Secreted protein" evidence="1">
    <location>
        <begin position="21"/>
        <end position="100"/>
    </location>
</feature>
<feature type="signal peptide" evidence="1">
    <location>
        <begin position="1"/>
        <end position="20"/>
    </location>
</feature>
<evidence type="ECO:0000313" key="3">
    <source>
        <dbReference type="Proteomes" id="UP000313359"/>
    </source>
</evidence>
<dbReference type="Proteomes" id="UP000313359">
    <property type="component" value="Unassembled WGS sequence"/>
</dbReference>
<keyword evidence="1" id="KW-0732">Signal</keyword>
<sequence length="100" mass="11254">MGHGTFSCWSPYIHILQTLAATFLHSHGCSVDEHRVSAIYTISLFSALVPRPCRDEAPVLFSLSTVLRVHPHASLRVPRRTDLHSRITAHLRHIACHLEP</sequence>